<proteinExistence type="predicted"/>
<evidence type="ECO:0000313" key="1">
    <source>
        <dbReference type="EMBL" id="DAD22483.1"/>
    </source>
</evidence>
<name>A0A822XS23_NELNU</name>
<sequence length="59" mass="6369">MINAASPSSLLNQSTSVLGKMERRQMRNGVPTLVTASSVIVVVSYSTSSTRPHLLHTRT</sequence>
<reference evidence="1 2" key="1">
    <citation type="journal article" date="2020" name="Mol. Biol. Evol.">
        <title>Distinct Expression and Methylation Patterns for Genes with Different Fates following a Single Whole-Genome Duplication in Flowering Plants.</title>
        <authorList>
            <person name="Shi T."/>
            <person name="Rahmani R.S."/>
            <person name="Gugger P.F."/>
            <person name="Wang M."/>
            <person name="Li H."/>
            <person name="Zhang Y."/>
            <person name="Li Z."/>
            <person name="Wang Q."/>
            <person name="Van de Peer Y."/>
            <person name="Marchal K."/>
            <person name="Chen J."/>
        </authorList>
    </citation>
    <scope>NUCLEOTIDE SEQUENCE [LARGE SCALE GENOMIC DNA]</scope>
    <source>
        <tissue evidence="1">Leaf</tissue>
    </source>
</reference>
<evidence type="ECO:0000313" key="2">
    <source>
        <dbReference type="Proteomes" id="UP000607653"/>
    </source>
</evidence>
<dbReference type="AlphaFoldDB" id="A0A822XS23"/>
<dbReference type="Proteomes" id="UP000607653">
    <property type="component" value="Unassembled WGS sequence"/>
</dbReference>
<accession>A0A822XS23</accession>
<dbReference type="EMBL" id="DUZY01000001">
    <property type="protein sequence ID" value="DAD22483.1"/>
    <property type="molecule type" value="Genomic_DNA"/>
</dbReference>
<organism evidence="1 2">
    <name type="scientific">Nelumbo nucifera</name>
    <name type="common">Sacred lotus</name>
    <dbReference type="NCBI Taxonomy" id="4432"/>
    <lineage>
        <taxon>Eukaryota</taxon>
        <taxon>Viridiplantae</taxon>
        <taxon>Streptophyta</taxon>
        <taxon>Embryophyta</taxon>
        <taxon>Tracheophyta</taxon>
        <taxon>Spermatophyta</taxon>
        <taxon>Magnoliopsida</taxon>
        <taxon>Proteales</taxon>
        <taxon>Nelumbonaceae</taxon>
        <taxon>Nelumbo</taxon>
    </lineage>
</organism>
<protein>
    <submittedName>
        <fullName evidence="1">Uncharacterized protein</fullName>
    </submittedName>
</protein>
<keyword evidence="2" id="KW-1185">Reference proteome</keyword>
<gene>
    <name evidence="1" type="ORF">HUJ06_023946</name>
</gene>
<comment type="caution">
    <text evidence="1">The sequence shown here is derived from an EMBL/GenBank/DDBJ whole genome shotgun (WGS) entry which is preliminary data.</text>
</comment>